<dbReference type="PANTHER" id="PTHR13353">
    <property type="entry name" value="TRANSMEMBRANE PROTEIN 19"/>
    <property type="match status" value="1"/>
</dbReference>
<evidence type="ECO:0000313" key="7">
    <source>
        <dbReference type="EMBL" id="KPL85460.1"/>
    </source>
</evidence>
<feature type="transmembrane region" description="Helical" evidence="6">
    <location>
        <begin position="252"/>
        <end position="272"/>
    </location>
</feature>
<keyword evidence="4 6" id="KW-1133">Transmembrane helix</keyword>
<feature type="transmembrane region" description="Helical" evidence="6">
    <location>
        <begin position="155"/>
        <end position="178"/>
    </location>
</feature>
<name>A0A0P6YJW3_9CHLR</name>
<keyword evidence="3 6" id="KW-0812">Transmembrane</keyword>
<feature type="transmembrane region" description="Helical" evidence="6">
    <location>
        <begin position="190"/>
        <end position="211"/>
    </location>
</feature>
<dbReference type="Proteomes" id="UP000050277">
    <property type="component" value="Unassembled WGS sequence"/>
</dbReference>
<sequence length="273" mass="29109">MLVRLLAGFCLSLLVGGLGYWRRSLSLSGWLGAVLIGTLTVGAGSWAWGWLIILFFASSSLLSKVGKRRKAVVALDKFSKDDRRDIWQTMANGGIPLLSALGYAWQPHVAWWGLALGAIATATADTWATEIGTLSKGRPFMLTTFKRVERGRSGAISGLGMAATSLGALIIGLSAWGLTGLGLGNGQEPQFWFVVAATVGGIAGSLADSLLGATVQQMRWCEHCATETERTIHKCGNQTRHYRGLAWLNNDWVNLLSTGSGALVSLFIATLAN</sequence>
<dbReference type="InterPro" id="IPR002794">
    <property type="entry name" value="DUF92_TMEM19"/>
</dbReference>
<dbReference type="PATRIC" id="fig|70996.4.peg.414"/>
<dbReference type="AlphaFoldDB" id="A0A0P6YJW3"/>
<dbReference type="Pfam" id="PF01940">
    <property type="entry name" value="DUF92"/>
    <property type="match status" value="1"/>
</dbReference>
<feature type="transmembrane region" description="Helical" evidence="6">
    <location>
        <begin position="29"/>
        <end position="62"/>
    </location>
</feature>
<comment type="caution">
    <text evidence="7">The sequence shown here is derived from an EMBL/GenBank/DDBJ whole genome shotgun (WGS) entry which is preliminary data.</text>
</comment>
<evidence type="ECO:0000256" key="6">
    <source>
        <dbReference type="SAM" id="Phobius"/>
    </source>
</evidence>
<proteinExistence type="inferred from homology"/>
<keyword evidence="5 6" id="KW-0472">Membrane</keyword>
<protein>
    <recommendedName>
        <fullName evidence="9">DUF92 domain-containing protein</fullName>
    </recommendedName>
</protein>
<evidence type="ECO:0000256" key="3">
    <source>
        <dbReference type="ARBA" id="ARBA00022692"/>
    </source>
</evidence>
<evidence type="ECO:0000256" key="4">
    <source>
        <dbReference type="ARBA" id="ARBA00022989"/>
    </source>
</evidence>
<comment type="subcellular location">
    <subcellularLocation>
        <location evidence="1">Membrane</location>
        <topology evidence="1">Multi-pass membrane protein</topology>
    </subcellularLocation>
</comment>
<reference evidence="7 8" key="1">
    <citation type="submission" date="2015-07" db="EMBL/GenBank/DDBJ databases">
        <title>Whole genome sequence of Herpetosiphon geysericola DSM 7119.</title>
        <authorList>
            <person name="Hemp J."/>
            <person name="Ward L.M."/>
            <person name="Pace L.A."/>
            <person name="Fischer W.W."/>
        </authorList>
    </citation>
    <scope>NUCLEOTIDE SEQUENCE [LARGE SCALE GENOMIC DNA]</scope>
    <source>
        <strain evidence="7 8">DSM 7119</strain>
    </source>
</reference>
<accession>A0A0P6YJW3</accession>
<organism evidence="7 8">
    <name type="scientific">Herpetosiphon geysericola</name>
    <dbReference type="NCBI Taxonomy" id="70996"/>
    <lineage>
        <taxon>Bacteria</taxon>
        <taxon>Bacillati</taxon>
        <taxon>Chloroflexota</taxon>
        <taxon>Chloroflexia</taxon>
        <taxon>Herpetosiphonales</taxon>
        <taxon>Herpetosiphonaceae</taxon>
        <taxon>Herpetosiphon</taxon>
    </lineage>
</organism>
<evidence type="ECO:0000256" key="2">
    <source>
        <dbReference type="ARBA" id="ARBA00009012"/>
    </source>
</evidence>
<comment type="similarity">
    <text evidence="2">Belongs to the TMEM19 family.</text>
</comment>
<gene>
    <name evidence="7" type="ORF">SE18_17685</name>
</gene>
<dbReference type="EMBL" id="LGKP01000025">
    <property type="protein sequence ID" value="KPL85460.1"/>
    <property type="molecule type" value="Genomic_DNA"/>
</dbReference>
<evidence type="ECO:0000256" key="5">
    <source>
        <dbReference type="ARBA" id="ARBA00023136"/>
    </source>
</evidence>
<evidence type="ECO:0008006" key="9">
    <source>
        <dbReference type="Google" id="ProtNLM"/>
    </source>
</evidence>
<dbReference type="OrthoDB" id="9808500at2"/>
<evidence type="ECO:0000256" key="1">
    <source>
        <dbReference type="ARBA" id="ARBA00004141"/>
    </source>
</evidence>
<dbReference type="PANTHER" id="PTHR13353:SF5">
    <property type="entry name" value="TRANSMEMBRANE PROTEIN 19"/>
    <property type="match status" value="1"/>
</dbReference>
<dbReference type="GO" id="GO:0016020">
    <property type="term" value="C:membrane"/>
    <property type="evidence" value="ECO:0007669"/>
    <property type="project" value="UniProtKB-SubCell"/>
</dbReference>
<dbReference type="RefSeq" id="WP_054535779.1">
    <property type="nucleotide sequence ID" value="NZ_LGKP01000025.1"/>
</dbReference>
<keyword evidence="8" id="KW-1185">Reference proteome</keyword>
<evidence type="ECO:0000313" key="8">
    <source>
        <dbReference type="Proteomes" id="UP000050277"/>
    </source>
</evidence>